<name>A0A6M0P2J4_9BACI</name>
<dbReference type="InterPro" id="IPR010288">
    <property type="entry name" value="EcsB_ABC"/>
</dbReference>
<keyword evidence="3" id="KW-1185">Reference proteome</keyword>
<evidence type="ECO:0000313" key="3">
    <source>
        <dbReference type="Proteomes" id="UP000476934"/>
    </source>
</evidence>
<accession>A0A6M0P2J4</accession>
<feature type="transmembrane region" description="Helical" evidence="1">
    <location>
        <begin position="284"/>
        <end position="301"/>
    </location>
</feature>
<sequence>MKSIENLWKTRLQLYFHDLRRYTRYIFNDHLLFVLIFGLGAALYYYNGWIKTLHKDFPIGIVMGVILGLTLAISPIHTLLKEADKVFLISIETKMRSYFQKALRFSFSFQAYILILVLAACMPMYVKVTGEGFKRFFLLLLILFALKIWNLLLHWFVLKVQDQNTVLWDWLIRFVLNTVLLFFIIEGAKILYIMVILVIMVGLLAYFYHITKEKTVYWDLLIEREQRRMMSFYRFANLFADVPELKGRVKRRKWLDPVLAGIRFGKDSTYQYLFARTFLRTSQYFGLYMRLTIIGIILLIVSSQLYLSLILALLFIYLTGFQMIPMVAYHDLKIWIHLYPVSNVYKEKAFIKLLSICLYVQSVIFSLAVCIKGVNWEHGFIVFVSSIVLSLILIKWYVPSRIRK</sequence>
<evidence type="ECO:0000313" key="2">
    <source>
        <dbReference type="EMBL" id="NEY18884.1"/>
    </source>
</evidence>
<dbReference type="EMBL" id="JAAIWK010000002">
    <property type="protein sequence ID" value="NEY18884.1"/>
    <property type="molecule type" value="Genomic_DNA"/>
</dbReference>
<dbReference type="AlphaFoldDB" id="A0A6M0P2J4"/>
<keyword evidence="1" id="KW-1133">Transmembrane helix</keyword>
<dbReference type="RefSeq" id="WP_025727556.1">
    <property type="nucleotide sequence ID" value="NZ_JAAIWK010000002.1"/>
</dbReference>
<feature type="transmembrane region" description="Helical" evidence="1">
    <location>
        <begin position="350"/>
        <end position="374"/>
    </location>
</feature>
<gene>
    <name evidence="2" type="ORF">G4D61_02730</name>
</gene>
<dbReference type="GO" id="GO:0016020">
    <property type="term" value="C:membrane"/>
    <property type="evidence" value="ECO:0007669"/>
    <property type="project" value="InterPro"/>
</dbReference>
<feature type="transmembrane region" description="Helical" evidence="1">
    <location>
        <begin position="101"/>
        <end position="125"/>
    </location>
</feature>
<keyword evidence="1" id="KW-0472">Membrane</keyword>
<reference evidence="2 3" key="2">
    <citation type="submission" date="2020-03" db="EMBL/GenBank/DDBJ databases">
        <title>Bacillus aquiflavi sp. nov., isolated from yellow water of strong flavor Chinese baijiu in Yibin region of China.</title>
        <authorList>
            <person name="Xie J."/>
        </authorList>
    </citation>
    <scope>NUCLEOTIDE SEQUENCE [LARGE SCALE GENOMIC DNA]</scope>
    <source>
        <strain evidence="2 3">Gsoil 114</strain>
    </source>
</reference>
<organism evidence="2 3">
    <name type="scientific">Heyndrickxia ginsengihumi</name>
    <dbReference type="NCBI Taxonomy" id="363870"/>
    <lineage>
        <taxon>Bacteria</taxon>
        <taxon>Bacillati</taxon>
        <taxon>Bacillota</taxon>
        <taxon>Bacilli</taxon>
        <taxon>Bacillales</taxon>
        <taxon>Bacillaceae</taxon>
        <taxon>Heyndrickxia</taxon>
    </lineage>
</organism>
<feature type="transmembrane region" description="Helical" evidence="1">
    <location>
        <begin position="190"/>
        <end position="208"/>
    </location>
</feature>
<evidence type="ECO:0000256" key="1">
    <source>
        <dbReference type="SAM" id="Phobius"/>
    </source>
</evidence>
<feature type="transmembrane region" description="Helical" evidence="1">
    <location>
        <begin position="30"/>
        <end position="47"/>
    </location>
</feature>
<dbReference type="Proteomes" id="UP000476934">
    <property type="component" value="Unassembled WGS sequence"/>
</dbReference>
<reference evidence="2 3" key="1">
    <citation type="submission" date="2020-02" db="EMBL/GenBank/DDBJ databases">
        <authorList>
            <person name="Feng H."/>
        </authorList>
    </citation>
    <scope>NUCLEOTIDE SEQUENCE [LARGE SCALE GENOMIC DNA]</scope>
    <source>
        <strain evidence="2 3">Gsoil 114</strain>
    </source>
</reference>
<feature type="transmembrane region" description="Helical" evidence="1">
    <location>
        <begin position="165"/>
        <end position="184"/>
    </location>
</feature>
<dbReference type="PIRSF" id="PIRSF037259">
    <property type="entry name" value="EcsB_ABC"/>
    <property type="match status" value="1"/>
</dbReference>
<feature type="transmembrane region" description="Helical" evidence="1">
    <location>
        <begin position="380"/>
        <end position="398"/>
    </location>
</feature>
<protein>
    <submittedName>
        <fullName evidence="2">ABC transporter permease</fullName>
    </submittedName>
</protein>
<feature type="transmembrane region" description="Helical" evidence="1">
    <location>
        <begin position="307"/>
        <end position="329"/>
    </location>
</feature>
<comment type="caution">
    <text evidence="2">The sequence shown here is derived from an EMBL/GenBank/DDBJ whole genome shotgun (WGS) entry which is preliminary data.</text>
</comment>
<feature type="transmembrane region" description="Helical" evidence="1">
    <location>
        <begin position="59"/>
        <end position="80"/>
    </location>
</feature>
<dbReference type="Pfam" id="PF05975">
    <property type="entry name" value="EcsB"/>
    <property type="match status" value="1"/>
</dbReference>
<feature type="transmembrane region" description="Helical" evidence="1">
    <location>
        <begin position="137"/>
        <end position="158"/>
    </location>
</feature>
<proteinExistence type="predicted"/>
<keyword evidence="1" id="KW-0812">Transmembrane</keyword>